<comment type="caution">
    <text evidence="11">The sequence shown here is derived from an EMBL/GenBank/DDBJ whole genome shotgun (WGS) entry which is preliminary data.</text>
</comment>
<dbReference type="Gene3D" id="3.40.50.1010">
    <property type="entry name" value="5'-nuclease"/>
    <property type="match status" value="1"/>
</dbReference>
<keyword evidence="2 8" id="KW-1277">Toxin-antitoxin system</keyword>
<dbReference type="InterPro" id="IPR050556">
    <property type="entry name" value="Type_II_TA_system_RNase"/>
</dbReference>
<comment type="similarity">
    <text evidence="7 8">Belongs to the PINc/VapC protein family.</text>
</comment>
<dbReference type="EC" id="3.1.-.-" evidence="8"/>
<evidence type="ECO:0000313" key="11">
    <source>
        <dbReference type="EMBL" id="PZF86237.1"/>
    </source>
</evidence>
<dbReference type="Pfam" id="PF01850">
    <property type="entry name" value="PIN"/>
    <property type="match status" value="1"/>
</dbReference>
<sequence length="138" mass="15165">MPFWPRRSEPTPPPTTPTGTNGTVADVLVDTDIFIDHLRGAVELVPGKHRLHYSVVTRAELFAGTSATDAVSLLLSPFREVLVTREVAERAGRIRRECGIRLPDALIAATALEQGLSVATRNRGDFEKVRGVRIRALR</sequence>
<evidence type="ECO:0000256" key="8">
    <source>
        <dbReference type="HAMAP-Rule" id="MF_00265"/>
    </source>
</evidence>
<gene>
    <name evidence="8" type="primary">vapC</name>
    <name evidence="11" type="ORF">C1I92_01690</name>
</gene>
<evidence type="ECO:0000256" key="4">
    <source>
        <dbReference type="ARBA" id="ARBA00022723"/>
    </source>
</evidence>
<dbReference type="GO" id="GO:0004540">
    <property type="term" value="F:RNA nuclease activity"/>
    <property type="evidence" value="ECO:0007669"/>
    <property type="project" value="InterPro"/>
</dbReference>
<keyword evidence="3 8" id="KW-0540">Nuclease</keyword>
<evidence type="ECO:0000313" key="12">
    <source>
        <dbReference type="Proteomes" id="UP000248764"/>
    </source>
</evidence>
<evidence type="ECO:0000256" key="6">
    <source>
        <dbReference type="ARBA" id="ARBA00022842"/>
    </source>
</evidence>
<feature type="region of interest" description="Disordered" evidence="9">
    <location>
        <begin position="1"/>
        <end position="23"/>
    </location>
</feature>
<dbReference type="InterPro" id="IPR029060">
    <property type="entry name" value="PIN-like_dom_sf"/>
</dbReference>
<name>A0A2W2CD45_9ACTN</name>
<evidence type="ECO:0000256" key="1">
    <source>
        <dbReference type="ARBA" id="ARBA00001946"/>
    </source>
</evidence>
<dbReference type="InterPro" id="IPR022907">
    <property type="entry name" value="VapC_family"/>
</dbReference>
<proteinExistence type="inferred from homology"/>
<keyword evidence="12" id="KW-1185">Reference proteome</keyword>
<evidence type="ECO:0000256" key="2">
    <source>
        <dbReference type="ARBA" id="ARBA00022649"/>
    </source>
</evidence>
<evidence type="ECO:0000259" key="10">
    <source>
        <dbReference type="Pfam" id="PF01850"/>
    </source>
</evidence>
<dbReference type="AlphaFoldDB" id="A0A2W2CD45"/>
<organism evidence="11 12">
    <name type="scientific">Jiangella anatolica</name>
    <dbReference type="NCBI Taxonomy" id="2670374"/>
    <lineage>
        <taxon>Bacteria</taxon>
        <taxon>Bacillati</taxon>
        <taxon>Actinomycetota</taxon>
        <taxon>Actinomycetes</taxon>
        <taxon>Jiangellales</taxon>
        <taxon>Jiangellaceae</taxon>
        <taxon>Jiangella</taxon>
    </lineage>
</organism>
<dbReference type="Proteomes" id="UP000248764">
    <property type="component" value="Unassembled WGS sequence"/>
</dbReference>
<dbReference type="PANTHER" id="PTHR33653">
    <property type="entry name" value="RIBONUCLEASE VAPC2"/>
    <property type="match status" value="1"/>
</dbReference>
<comment type="cofactor">
    <cofactor evidence="1 8">
        <name>Mg(2+)</name>
        <dbReference type="ChEBI" id="CHEBI:18420"/>
    </cofactor>
</comment>
<dbReference type="SUPFAM" id="SSF88723">
    <property type="entry name" value="PIN domain-like"/>
    <property type="match status" value="1"/>
</dbReference>
<keyword evidence="5 8" id="KW-0378">Hydrolase</keyword>
<evidence type="ECO:0000256" key="5">
    <source>
        <dbReference type="ARBA" id="ARBA00022801"/>
    </source>
</evidence>
<dbReference type="GO" id="GO:0090729">
    <property type="term" value="F:toxin activity"/>
    <property type="evidence" value="ECO:0007669"/>
    <property type="project" value="UniProtKB-KW"/>
</dbReference>
<feature type="binding site" evidence="8">
    <location>
        <position position="30"/>
    </location>
    <ligand>
        <name>Mg(2+)</name>
        <dbReference type="ChEBI" id="CHEBI:18420"/>
    </ligand>
</feature>
<evidence type="ECO:0000256" key="7">
    <source>
        <dbReference type="ARBA" id="ARBA00038093"/>
    </source>
</evidence>
<keyword evidence="6 8" id="KW-0460">Magnesium</keyword>
<protein>
    <recommendedName>
        <fullName evidence="8">Ribonuclease VapC</fullName>
        <shortName evidence="8">RNase VapC</shortName>
        <ecNumber evidence="8">3.1.-.-</ecNumber>
    </recommendedName>
    <alternativeName>
        <fullName evidence="8">Toxin VapC</fullName>
    </alternativeName>
</protein>
<comment type="function">
    <text evidence="8">Toxic component of a toxin-antitoxin (TA) system. An RNase.</text>
</comment>
<dbReference type="GO" id="GO:0000287">
    <property type="term" value="F:magnesium ion binding"/>
    <property type="evidence" value="ECO:0007669"/>
    <property type="project" value="UniProtKB-UniRule"/>
</dbReference>
<evidence type="ECO:0000256" key="3">
    <source>
        <dbReference type="ARBA" id="ARBA00022722"/>
    </source>
</evidence>
<evidence type="ECO:0000256" key="9">
    <source>
        <dbReference type="SAM" id="MobiDB-lite"/>
    </source>
</evidence>
<dbReference type="PANTHER" id="PTHR33653:SF1">
    <property type="entry name" value="RIBONUCLEASE VAPC2"/>
    <property type="match status" value="1"/>
</dbReference>
<dbReference type="HAMAP" id="MF_00265">
    <property type="entry name" value="VapC_Nob1"/>
    <property type="match status" value="1"/>
</dbReference>
<feature type="domain" description="PIN" evidence="10">
    <location>
        <begin position="27"/>
        <end position="130"/>
    </location>
</feature>
<dbReference type="CDD" id="cd18741">
    <property type="entry name" value="PIN_VapC4-5_FitB-like"/>
    <property type="match status" value="1"/>
</dbReference>
<reference evidence="11 12" key="1">
    <citation type="submission" date="2018-01" db="EMBL/GenBank/DDBJ databases">
        <title>Draft genome sequence of Jiangella sp. GTF31.</title>
        <authorList>
            <person name="Sahin N."/>
            <person name="Ay H."/>
            <person name="Saygin H."/>
        </authorList>
    </citation>
    <scope>NUCLEOTIDE SEQUENCE [LARGE SCALE GENOMIC DNA]</scope>
    <source>
        <strain evidence="11 12">GTF31</strain>
    </source>
</reference>
<feature type="binding site" evidence="8">
    <location>
        <position position="104"/>
    </location>
    <ligand>
        <name>Mg(2+)</name>
        <dbReference type="ChEBI" id="CHEBI:18420"/>
    </ligand>
</feature>
<keyword evidence="4 8" id="KW-0479">Metal-binding</keyword>
<dbReference type="GO" id="GO:0016787">
    <property type="term" value="F:hydrolase activity"/>
    <property type="evidence" value="ECO:0007669"/>
    <property type="project" value="UniProtKB-KW"/>
</dbReference>
<keyword evidence="8" id="KW-0800">Toxin</keyword>
<accession>A0A2W2CD45</accession>
<dbReference type="InterPro" id="IPR002716">
    <property type="entry name" value="PIN_dom"/>
</dbReference>
<dbReference type="EMBL" id="POTW01000003">
    <property type="protein sequence ID" value="PZF86237.1"/>
    <property type="molecule type" value="Genomic_DNA"/>
</dbReference>